<keyword evidence="8" id="KW-1199">Hemostasis impairing toxin</keyword>
<organism evidence="12 13">
    <name type="scientific">Argiope bruennichi</name>
    <name type="common">Wasp spider</name>
    <name type="synonym">Aranea bruennichi</name>
    <dbReference type="NCBI Taxonomy" id="94029"/>
    <lineage>
        <taxon>Eukaryota</taxon>
        <taxon>Metazoa</taxon>
        <taxon>Ecdysozoa</taxon>
        <taxon>Arthropoda</taxon>
        <taxon>Chelicerata</taxon>
        <taxon>Arachnida</taxon>
        <taxon>Araneae</taxon>
        <taxon>Araneomorphae</taxon>
        <taxon>Entelegynae</taxon>
        <taxon>Araneoidea</taxon>
        <taxon>Araneidae</taxon>
        <taxon>Argiope</taxon>
    </lineage>
</organism>
<dbReference type="InterPro" id="IPR020901">
    <property type="entry name" value="Prtase_inh_Kunz-CS"/>
</dbReference>
<evidence type="ECO:0000256" key="7">
    <source>
        <dbReference type="ARBA" id="ARBA00023157"/>
    </source>
</evidence>
<proteinExistence type="predicted"/>
<dbReference type="GO" id="GO:0004867">
    <property type="term" value="F:serine-type endopeptidase inhibitor activity"/>
    <property type="evidence" value="ECO:0007669"/>
    <property type="project" value="UniProtKB-KW"/>
</dbReference>
<evidence type="ECO:0000256" key="8">
    <source>
        <dbReference type="ARBA" id="ARBA00023240"/>
    </source>
</evidence>
<evidence type="ECO:0000256" key="6">
    <source>
        <dbReference type="ARBA" id="ARBA00022900"/>
    </source>
</evidence>
<keyword evidence="7" id="KW-1015">Disulfide bond</keyword>
<gene>
    <name evidence="12" type="ORF">HNY73_021459</name>
</gene>
<evidence type="ECO:0000256" key="2">
    <source>
        <dbReference type="ARBA" id="ARBA00022525"/>
    </source>
</evidence>
<dbReference type="AlphaFoldDB" id="A0A8T0DZL4"/>
<dbReference type="InterPro" id="IPR036880">
    <property type="entry name" value="Kunitz_BPTI_sf"/>
</dbReference>
<dbReference type="Pfam" id="PF00014">
    <property type="entry name" value="Kunitz_BPTI"/>
    <property type="match status" value="1"/>
</dbReference>
<protein>
    <submittedName>
        <fullName evidence="12">KappaPI-stichotoxin-Shd2a like protein</fullName>
    </submittedName>
</protein>
<comment type="subcellular location">
    <subcellularLocation>
        <location evidence="1">Secreted</location>
    </subcellularLocation>
</comment>
<dbReference type="EMBL" id="JABXBU010002231">
    <property type="protein sequence ID" value="KAF8763257.1"/>
    <property type="molecule type" value="Genomic_DNA"/>
</dbReference>
<keyword evidence="13" id="KW-1185">Reference proteome</keyword>
<dbReference type="Gene3D" id="4.10.410.10">
    <property type="entry name" value="Pancreatic trypsin inhibitor Kunitz domain"/>
    <property type="match status" value="1"/>
</dbReference>
<evidence type="ECO:0000256" key="10">
    <source>
        <dbReference type="SAM" id="SignalP"/>
    </source>
</evidence>
<keyword evidence="5" id="KW-0677">Repeat</keyword>
<comment type="caution">
    <text evidence="12">The sequence shown here is derived from an EMBL/GenBank/DDBJ whole genome shotgun (WGS) entry which is preliminary data.</text>
</comment>
<evidence type="ECO:0000256" key="1">
    <source>
        <dbReference type="ARBA" id="ARBA00004613"/>
    </source>
</evidence>
<evidence type="ECO:0000256" key="9">
    <source>
        <dbReference type="ARBA" id="ARBA00034146"/>
    </source>
</evidence>
<keyword evidence="4 10" id="KW-0732">Signal</keyword>
<evidence type="ECO:0000313" key="13">
    <source>
        <dbReference type="Proteomes" id="UP000807504"/>
    </source>
</evidence>
<feature type="signal peptide" evidence="10">
    <location>
        <begin position="1"/>
        <end position="15"/>
    </location>
</feature>
<dbReference type="PANTHER" id="PTHR10083:SF376">
    <property type="entry name" value="SERINE PEPTIDASE INHIBITOR, KUNITZ TYPE, 3"/>
    <property type="match status" value="1"/>
</dbReference>
<keyword evidence="3" id="KW-0646">Protease inhibitor</keyword>
<evidence type="ECO:0000256" key="5">
    <source>
        <dbReference type="ARBA" id="ARBA00022737"/>
    </source>
</evidence>
<dbReference type="PANTHER" id="PTHR10083">
    <property type="entry name" value="KUNITZ-TYPE PROTEASE INHIBITOR-RELATED"/>
    <property type="match status" value="1"/>
</dbReference>
<keyword evidence="6" id="KW-0722">Serine protease inhibitor</keyword>
<feature type="chain" id="PRO_5035826704" evidence="10">
    <location>
        <begin position="16"/>
        <end position="74"/>
    </location>
</feature>
<reference evidence="12" key="2">
    <citation type="submission" date="2020-06" db="EMBL/GenBank/DDBJ databases">
        <authorList>
            <person name="Sheffer M."/>
        </authorList>
    </citation>
    <scope>NUCLEOTIDE SEQUENCE</scope>
</reference>
<evidence type="ECO:0000313" key="12">
    <source>
        <dbReference type="EMBL" id="KAF8763257.1"/>
    </source>
</evidence>
<dbReference type="CDD" id="cd00109">
    <property type="entry name" value="Kunitz-type"/>
    <property type="match status" value="1"/>
</dbReference>
<sequence>MKVCILFVLIAVVFAFETAYDCEKAPDSGMCRGYFPRYYYDPEAGQCKEFIYGGCGGNLNNFKTEEECKNRCGA</sequence>
<evidence type="ECO:0000256" key="3">
    <source>
        <dbReference type="ARBA" id="ARBA00022690"/>
    </source>
</evidence>
<dbReference type="PROSITE" id="PS00280">
    <property type="entry name" value="BPTI_KUNITZ_1"/>
    <property type="match status" value="1"/>
</dbReference>
<dbReference type="SUPFAM" id="SSF57362">
    <property type="entry name" value="BPTI-like"/>
    <property type="match status" value="1"/>
</dbReference>
<dbReference type="GO" id="GO:0005615">
    <property type="term" value="C:extracellular space"/>
    <property type="evidence" value="ECO:0007669"/>
    <property type="project" value="TreeGrafter"/>
</dbReference>
<evidence type="ECO:0000259" key="11">
    <source>
        <dbReference type="PROSITE" id="PS50279"/>
    </source>
</evidence>
<dbReference type="InterPro" id="IPR050098">
    <property type="entry name" value="TFPI/VKTCI-like"/>
</dbReference>
<evidence type="ECO:0000256" key="4">
    <source>
        <dbReference type="ARBA" id="ARBA00022729"/>
    </source>
</evidence>
<dbReference type="PROSITE" id="PS50279">
    <property type="entry name" value="BPTI_KUNITZ_2"/>
    <property type="match status" value="1"/>
</dbReference>
<reference evidence="12" key="1">
    <citation type="journal article" date="2020" name="bioRxiv">
        <title>Chromosome-level reference genome of the European wasp spider Argiope bruennichi: a resource for studies on range expansion and evolutionary adaptation.</title>
        <authorList>
            <person name="Sheffer M.M."/>
            <person name="Hoppe A."/>
            <person name="Krehenwinkel H."/>
            <person name="Uhl G."/>
            <person name="Kuss A.W."/>
            <person name="Jensen L."/>
            <person name="Jensen C."/>
            <person name="Gillespie R.G."/>
            <person name="Hoff K.J."/>
            <person name="Prost S."/>
        </authorList>
    </citation>
    <scope>NUCLEOTIDE SEQUENCE</scope>
</reference>
<keyword evidence="2" id="KW-0964">Secreted</keyword>
<dbReference type="InterPro" id="IPR002223">
    <property type="entry name" value="Kunitz_BPTI"/>
</dbReference>
<dbReference type="PRINTS" id="PR00759">
    <property type="entry name" value="BASICPTASE"/>
</dbReference>
<dbReference type="FunFam" id="4.10.410.10:FF:000021">
    <property type="entry name" value="Serine protease inhibitor, putative"/>
    <property type="match status" value="1"/>
</dbReference>
<feature type="domain" description="BPTI/Kunitz inhibitor" evidence="11">
    <location>
        <begin position="22"/>
        <end position="72"/>
    </location>
</feature>
<keyword evidence="8" id="KW-0800">Toxin</keyword>
<dbReference type="Proteomes" id="UP000807504">
    <property type="component" value="Unassembled WGS sequence"/>
</dbReference>
<accession>A0A8T0DZL4</accession>
<dbReference type="SMART" id="SM00131">
    <property type="entry name" value="KU"/>
    <property type="match status" value="1"/>
</dbReference>
<keyword evidence="9" id="KW-1203">Blood coagulation cascade inhibiting toxin</keyword>
<name>A0A8T0DZL4_ARGBR</name>